<dbReference type="PANTHER" id="PTHR43392">
    <property type="entry name" value="AAA-TYPE ATPASE FAMILY PROTEIN / ANKYRIN REPEAT FAMILY PROTEIN"/>
    <property type="match status" value="1"/>
</dbReference>
<dbReference type="Pfam" id="PF21545">
    <property type="entry name" value="T7SS_EccA1_N"/>
    <property type="match status" value="1"/>
</dbReference>
<dbReference type="PANTHER" id="PTHR43392:SF2">
    <property type="entry name" value="AAA-TYPE ATPASE FAMILY PROTEIN _ ANKYRIN REPEAT FAMILY PROTEIN"/>
    <property type="match status" value="1"/>
</dbReference>
<evidence type="ECO:0000259" key="4">
    <source>
        <dbReference type="SMART" id="SM00382"/>
    </source>
</evidence>
<evidence type="ECO:0000256" key="1">
    <source>
        <dbReference type="ARBA" id="ARBA00010378"/>
    </source>
</evidence>
<sequence>MTDERIEKMLSAAVKAIGTSPRQAAQVFRLVTSDSPEVADAWLGLAASGDRSLSTLEQLAATADSVGRDLRRLGLAPADLGARFETDYLALRIEDGCTARLAYAGALMDVQRWADAHSVLATVARQPQSEYVHAVLHRRTERWADVLTAVSGCSGWLDTELVRAGLMLEAIAAANLGLLDRASSAAGRVVREGSGDALTRDALFQQALIVRHRGEGEAAQALLTDIRVRWPEFGPAAAALGDPTFGLVFVDAATIDSRTDRWDPASATTSEQRAAAETAASAKDLLVDAETRLGAMVGLDEVKSSVKRLRSDSIARVVRARKRLPTPPVSRHLLMVGPPGVGKTVTARIVSNMFCGLGIVARPELYETKRSKLLGTHLGETEANTLAILEKASGATVFIDEFGGLIQADGSGSNANAYGQAVIDTLVPWMENERGNTVLIAGGYPQACQRVIQADQGLLSRFKTILTFHSYTPDELLALAETFAAEAGDALDPGVGEDVLRAPFQRFYERESVNNDGDVVRDIDILGNGRFVRNVIEAAQAVRNERVIGDYGLATVDLADTSLADELDEEALTRITRDDLHAGFLEVLPPAARPVAAGGAGAQGL</sequence>
<reference evidence="5 6" key="1">
    <citation type="submission" date="2016-01" db="EMBL/GenBank/DDBJ databases">
        <title>The new phylogeny of the genus Mycobacterium.</title>
        <authorList>
            <person name="Tarcisio F."/>
            <person name="Conor M."/>
            <person name="Antonella G."/>
            <person name="Elisabetta G."/>
            <person name="Giulia F.S."/>
            <person name="Sara T."/>
            <person name="Anna F."/>
            <person name="Clotilde B."/>
            <person name="Roberto B."/>
            <person name="Veronica D.S."/>
            <person name="Fabio R."/>
            <person name="Monica P."/>
            <person name="Olivier J."/>
            <person name="Enrico T."/>
            <person name="Nicola S."/>
        </authorList>
    </citation>
    <scope>NUCLEOTIDE SEQUENCE [LARGE SCALE GENOMIC DNA]</scope>
    <source>
        <strain evidence="5 6">DSM 44179</strain>
    </source>
</reference>
<dbReference type="InterPro" id="IPR003959">
    <property type="entry name" value="ATPase_AAA_core"/>
</dbReference>
<dbReference type="Gene3D" id="1.10.8.60">
    <property type="match status" value="1"/>
</dbReference>
<dbReference type="InterPro" id="IPR027417">
    <property type="entry name" value="P-loop_NTPase"/>
</dbReference>
<evidence type="ECO:0000313" key="5">
    <source>
        <dbReference type="EMBL" id="ORV08061.1"/>
    </source>
</evidence>
<dbReference type="GO" id="GO:0005524">
    <property type="term" value="F:ATP binding"/>
    <property type="evidence" value="ECO:0007669"/>
    <property type="project" value="UniProtKB-KW"/>
</dbReference>
<protein>
    <recommendedName>
        <fullName evidence="4">AAA+ ATPase domain-containing protein</fullName>
    </recommendedName>
</protein>
<dbReference type="PRINTS" id="PR00819">
    <property type="entry name" value="CBXCFQXSUPER"/>
</dbReference>
<evidence type="ECO:0000313" key="6">
    <source>
        <dbReference type="Proteomes" id="UP000193484"/>
    </source>
</evidence>
<dbReference type="Proteomes" id="UP000193484">
    <property type="component" value="Unassembled WGS sequence"/>
</dbReference>
<name>A0A1X1RKA9_MYCFA</name>
<dbReference type="GO" id="GO:0016887">
    <property type="term" value="F:ATP hydrolysis activity"/>
    <property type="evidence" value="ECO:0007669"/>
    <property type="project" value="InterPro"/>
</dbReference>
<comment type="similarity">
    <text evidence="1">Belongs to the CbxX/CfxQ family.</text>
</comment>
<dbReference type="EMBL" id="LQOJ01000017">
    <property type="protein sequence ID" value="ORV08061.1"/>
    <property type="molecule type" value="Genomic_DNA"/>
</dbReference>
<dbReference type="InterPro" id="IPR011990">
    <property type="entry name" value="TPR-like_helical_dom_sf"/>
</dbReference>
<dbReference type="Gene3D" id="3.40.50.300">
    <property type="entry name" value="P-loop containing nucleotide triphosphate hydrolases"/>
    <property type="match status" value="1"/>
</dbReference>
<comment type="caution">
    <text evidence="5">The sequence shown here is derived from an EMBL/GenBank/DDBJ whole genome shotgun (WGS) entry which is preliminary data.</text>
</comment>
<feature type="domain" description="AAA+ ATPase" evidence="4">
    <location>
        <begin position="329"/>
        <end position="476"/>
    </location>
</feature>
<dbReference type="InterPro" id="IPR003593">
    <property type="entry name" value="AAA+_ATPase"/>
</dbReference>
<dbReference type="AlphaFoldDB" id="A0A1X1RKA9"/>
<evidence type="ECO:0000256" key="3">
    <source>
        <dbReference type="ARBA" id="ARBA00022840"/>
    </source>
</evidence>
<proteinExistence type="inferred from homology"/>
<keyword evidence="6" id="KW-1185">Reference proteome</keyword>
<dbReference type="SMART" id="SM00382">
    <property type="entry name" value="AAA"/>
    <property type="match status" value="1"/>
</dbReference>
<dbReference type="Pfam" id="PF17866">
    <property type="entry name" value="AAA_lid_6"/>
    <property type="match status" value="1"/>
</dbReference>
<dbReference type="InterPro" id="IPR000641">
    <property type="entry name" value="CbxX/CfxQ"/>
</dbReference>
<dbReference type="RefSeq" id="WP_085092814.1">
    <property type="nucleotide sequence ID" value="NZ_JACKRW010000404.1"/>
</dbReference>
<dbReference type="InterPro" id="IPR050773">
    <property type="entry name" value="CbxX/CfxQ_RuBisCO_ESX"/>
</dbReference>
<organism evidence="5 6">
    <name type="scientific">Mycolicibacterium fallax</name>
    <name type="common">Mycobacterium fallax</name>
    <dbReference type="NCBI Taxonomy" id="1793"/>
    <lineage>
        <taxon>Bacteria</taxon>
        <taxon>Bacillati</taxon>
        <taxon>Actinomycetota</taxon>
        <taxon>Actinomycetes</taxon>
        <taxon>Mycobacteriales</taxon>
        <taxon>Mycobacteriaceae</taxon>
        <taxon>Mycolicibacterium</taxon>
    </lineage>
</organism>
<keyword evidence="2" id="KW-0547">Nucleotide-binding</keyword>
<dbReference type="STRING" id="1793.AWC04_02465"/>
<gene>
    <name evidence="5" type="ORF">AWC04_02465</name>
</gene>
<keyword evidence="3" id="KW-0067">ATP-binding</keyword>
<dbReference type="SUPFAM" id="SSF52540">
    <property type="entry name" value="P-loop containing nucleoside triphosphate hydrolases"/>
    <property type="match status" value="1"/>
</dbReference>
<dbReference type="CDD" id="cd00009">
    <property type="entry name" value="AAA"/>
    <property type="match status" value="1"/>
</dbReference>
<dbReference type="InterPro" id="IPR049078">
    <property type="entry name" value="T7SS_EccA1-like_N"/>
</dbReference>
<evidence type="ECO:0000256" key="2">
    <source>
        <dbReference type="ARBA" id="ARBA00022741"/>
    </source>
</evidence>
<accession>A0A1X1RKA9</accession>
<dbReference type="InterPro" id="IPR041627">
    <property type="entry name" value="AAA_lid_6"/>
</dbReference>
<dbReference type="Gene3D" id="1.25.40.10">
    <property type="entry name" value="Tetratricopeptide repeat domain"/>
    <property type="match status" value="1"/>
</dbReference>
<dbReference type="Pfam" id="PF00004">
    <property type="entry name" value="AAA"/>
    <property type="match status" value="1"/>
</dbReference>